<keyword evidence="1" id="KW-0732">Signal</keyword>
<dbReference type="Pfam" id="PF13650">
    <property type="entry name" value="Asp_protease_2"/>
    <property type="match status" value="1"/>
</dbReference>
<proteinExistence type="predicted"/>
<dbReference type="Gene3D" id="2.40.70.10">
    <property type="entry name" value="Acid Proteases"/>
    <property type="match status" value="1"/>
</dbReference>
<dbReference type="EMBL" id="BMFP01000004">
    <property type="protein sequence ID" value="GGG19867.1"/>
    <property type="molecule type" value="Genomic_DNA"/>
</dbReference>
<sequence>MIDVSARNLISMKTLLLSLLLSLALVSGASAQETIPLKNYFRELKQVEVTIQGQTYNFLFDTGGGETFVSPEVARKLGRTVYGRGTAYRMRGEQFNYQKADSVALQVGKVSFSPATVGVWDVMSILPEGLPKVDGVLSLKTFRDKVLTIDLAASQLTLQTPASLKRQRSRLTPLKSRFASGLDGNELTVFLEIPRRKHSYWFLFDTGNISELLLSHHTAAEWGLQNDTTSQRIALNPIALLLGNRKLVSQAAAESILYDGVLNYGLISQARFTIDFTTREVWMH</sequence>
<evidence type="ECO:0000256" key="1">
    <source>
        <dbReference type="SAM" id="SignalP"/>
    </source>
</evidence>
<protein>
    <recommendedName>
        <fullName evidence="4">Aspartyl protease</fullName>
    </recommendedName>
</protein>
<gene>
    <name evidence="2" type="ORF">GCM10011323_25000</name>
</gene>
<evidence type="ECO:0008006" key="4">
    <source>
        <dbReference type="Google" id="ProtNLM"/>
    </source>
</evidence>
<name>A0ABQ1WAR9_9BACT</name>
<keyword evidence="3" id="KW-1185">Reference proteome</keyword>
<dbReference type="SUPFAM" id="SSF50630">
    <property type="entry name" value="Acid proteases"/>
    <property type="match status" value="1"/>
</dbReference>
<dbReference type="Proteomes" id="UP000634043">
    <property type="component" value="Unassembled WGS sequence"/>
</dbReference>
<evidence type="ECO:0000313" key="2">
    <source>
        <dbReference type="EMBL" id="GGG19867.1"/>
    </source>
</evidence>
<organism evidence="2 3">
    <name type="scientific">Pontibacter amylolyticus</name>
    <dbReference type="NCBI Taxonomy" id="1424080"/>
    <lineage>
        <taxon>Bacteria</taxon>
        <taxon>Pseudomonadati</taxon>
        <taxon>Bacteroidota</taxon>
        <taxon>Cytophagia</taxon>
        <taxon>Cytophagales</taxon>
        <taxon>Hymenobacteraceae</taxon>
        <taxon>Pontibacter</taxon>
    </lineage>
</organism>
<feature type="chain" id="PRO_5046971078" description="Aspartyl protease" evidence="1">
    <location>
        <begin position="32"/>
        <end position="284"/>
    </location>
</feature>
<reference evidence="3" key="1">
    <citation type="journal article" date="2019" name="Int. J. Syst. Evol. Microbiol.">
        <title>The Global Catalogue of Microorganisms (GCM) 10K type strain sequencing project: providing services to taxonomists for standard genome sequencing and annotation.</title>
        <authorList>
            <consortium name="The Broad Institute Genomics Platform"/>
            <consortium name="The Broad Institute Genome Sequencing Center for Infectious Disease"/>
            <person name="Wu L."/>
            <person name="Ma J."/>
        </authorList>
    </citation>
    <scope>NUCLEOTIDE SEQUENCE [LARGE SCALE GENOMIC DNA]</scope>
    <source>
        <strain evidence="3">CGMCC 1.12749</strain>
    </source>
</reference>
<evidence type="ECO:0000313" key="3">
    <source>
        <dbReference type="Proteomes" id="UP000634043"/>
    </source>
</evidence>
<feature type="signal peptide" evidence="1">
    <location>
        <begin position="1"/>
        <end position="31"/>
    </location>
</feature>
<comment type="caution">
    <text evidence="2">The sequence shown here is derived from an EMBL/GenBank/DDBJ whole genome shotgun (WGS) entry which is preliminary data.</text>
</comment>
<accession>A0ABQ1WAR9</accession>
<dbReference type="InterPro" id="IPR021109">
    <property type="entry name" value="Peptidase_aspartic_dom_sf"/>
</dbReference>